<comment type="caution">
    <text evidence="1">The sequence shown here is derived from an EMBL/GenBank/DDBJ whole genome shotgun (WGS) entry which is preliminary data.</text>
</comment>
<reference evidence="1" key="1">
    <citation type="submission" date="2020-12" db="EMBL/GenBank/DDBJ databases">
        <authorList>
            <person name="Iha C."/>
        </authorList>
    </citation>
    <scope>NUCLEOTIDE SEQUENCE</scope>
</reference>
<sequence>MKAQPSDLQSLRARSPFRCKGCRGSNILSTALDICVQDHVGTWEQQLLCWLSFTRGMSAWHLSYVGRRHGLCSNIPGAVSLAGSRFHVGRFLHQGSAHFWLQTRHRSFERGPCGGKES</sequence>
<evidence type="ECO:0000313" key="2">
    <source>
        <dbReference type="Proteomes" id="UP000708148"/>
    </source>
</evidence>
<organism evidence="1 2">
    <name type="scientific">Ostreobium quekettii</name>
    <dbReference type="NCBI Taxonomy" id="121088"/>
    <lineage>
        <taxon>Eukaryota</taxon>
        <taxon>Viridiplantae</taxon>
        <taxon>Chlorophyta</taxon>
        <taxon>core chlorophytes</taxon>
        <taxon>Ulvophyceae</taxon>
        <taxon>TCBD clade</taxon>
        <taxon>Bryopsidales</taxon>
        <taxon>Ostreobineae</taxon>
        <taxon>Ostreobiaceae</taxon>
        <taxon>Ostreobium</taxon>
    </lineage>
</organism>
<dbReference type="Proteomes" id="UP000708148">
    <property type="component" value="Unassembled WGS sequence"/>
</dbReference>
<gene>
    <name evidence="1" type="ORF">OSTQU699_LOCUS10058</name>
</gene>
<dbReference type="EMBL" id="CAJHUC010002944">
    <property type="protein sequence ID" value="CAD7704703.1"/>
    <property type="molecule type" value="Genomic_DNA"/>
</dbReference>
<dbReference type="AlphaFoldDB" id="A0A8S1JFF4"/>
<proteinExistence type="predicted"/>
<keyword evidence="2" id="KW-1185">Reference proteome</keyword>
<accession>A0A8S1JFF4</accession>
<evidence type="ECO:0000313" key="1">
    <source>
        <dbReference type="EMBL" id="CAD7704703.1"/>
    </source>
</evidence>
<protein>
    <submittedName>
        <fullName evidence="1">Uncharacterized protein</fullName>
    </submittedName>
</protein>
<name>A0A8S1JFF4_9CHLO</name>